<dbReference type="CDD" id="cd08152">
    <property type="entry name" value="y4iL_like"/>
    <property type="match status" value="1"/>
</dbReference>
<keyword evidence="3" id="KW-0575">Peroxidase</keyword>
<evidence type="ECO:0000256" key="8">
    <source>
        <dbReference type="SAM" id="SignalP"/>
    </source>
</evidence>
<dbReference type="EC" id="1.11.1.6" evidence="2"/>
<comment type="similarity">
    <text evidence="1">Belongs to the catalase family.</text>
</comment>
<keyword evidence="11" id="KW-1185">Reference proteome</keyword>
<dbReference type="PANTHER" id="PTHR11465">
    <property type="entry name" value="CATALASE"/>
    <property type="match status" value="1"/>
</dbReference>
<evidence type="ECO:0000256" key="3">
    <source>
        <dbReference type="ARBA" id="ARBA00022559"/>
    </source>
</evidence>
<organism evidence="10 11">
    <name type="scientific">Agarivorans aestuarii</name>
    <dbReference type="NCBI Taxonomy" id="1563703"/>
    <lineage>
        <taxon>Bacteria</taxon>
        <taxon>Pseudomonadati</taxon>
        <taxon>Pseudomonadota</taxon>
        <taxon>Gammaproteobacteria</taxon>
        <taxon>Alteromonadales</taxon>
        <taxon>Alteromonadaceae</taxon>
        <taxon>Agarivorans</taxon>
    </lineage>
</organism>
<comment type="caution">
    <text evidence="10">The sequence shown here is derived from an EMBL/GenBank/DDBJ whole genome shotgun (WGS) entry which is preliminary data.</text>
</comment>
<keyword evidence="6" id="KW-0560">Oxidoreductase</keyword>
<feature type="signal peptide" evidence="8">
    <location>
        <begin position="1"/>
        <end position="24"/>
    </location>
</feature>
<sequence length="410" mass="46296">MKNVLTKSPLVACLFGLSINTANANDLYKEMGITKPEQEAIMSAINSAREISKRAEQYNGLPYRRDAHAKATGCARATFSVNPDIPERFKAGLFAQDNHQYQAWIRFSNGDMLVQADSKGDARGMAVKVMDVPGKAIAPELGESHNQDFIMTNTPAFFNRNIFDYADDMTYLAKFQRTKWFISLFPPRLHPKQFYRAIQTVSSVIDTPLEAQYFSMLPYRLGHNTIKFSTKPCAGMTFANKVDKSNPDYLSRQLETQLANGGACFEFMVQEKLPGYYMPVDDATAIWSEKASPFITIATINIPPQHLYSEQQQQFCENISMNPWRAVEGWEPLSSLNKARRVVYQAVSKYRHQQNKAATPEPSSWCLAEEGESCDPQQGLVVSKPTWPLPRCFDRYAEPIDGESLNSNCK</sequence>
<dbReference type="InterPro" id="IPR011614">
    <property type="entry name" value="Catalase_core"/>
</dbReference>
<dbReference type="PROSITE" id="PS51402">
    <property type="entry name" value="CATALASE_3"/>
    <property type="match status" value="1"/>
</dbReference>
<evidence type="ECO:0000256" key="5">
    <source>
        <dbReference type="ARBA" id="ARBA00022723"/>
    </source>
</evidence>
<evidence type="ECO:0000259" key="9">
    <source>
        <dbReference type="SMART" id="SM01060"/>
    </source>
</evidence>
<dbReference type="SMART" id="SM01060">
    <property type="entry name" value="Catalase"/>
    <property type="match status" value="1"/>
</dbReference>
<dbReference type="InterPro" id="IPR018028">
    <property type="entry name" value="Catalase"/>
</dbReference>
<evidence type="ECO:0000256" key="1">
    <source>
        <dbReference type="ARBA" id="ARBA00005329"/>
    </source>
</evidence>
<evidence type="ECO:0000256" key="2">
    <source>
        <dbReference type="ARBA" id="ARBA00012314"/>
    </source>
</evidence>
<keyword evidence="8" id="KW-0732">Signal</keyword>
<keyword evidence="5" id="KW-0479">Metal-binding</keyword>
<feature type="chain" id="PRO_5045569137" description="catalase" evidence="8">
    <location>
        <begin position="25"/>
        <end position="410"/>
    </location>
</feature>
<proteinExistence type="inferred from homology"/>
<accession>A0ABU7G150</accession>
<keyword evidence="4" id="KW-0349">Heme</keyword>
<evidence type="ECO:0000256" key="4">
    <source>
        <dbReference type="ARBA" id="ARBA00022617"/>
    </source>
</evidence>
<gene>
    <name evidence="10" type="ORF">SNR37_002537</name>
</gene>
<name>A0ABU7G150_9ALTE</name>
<reference evidence="11" key="1">
    <citation type="submission" date="2023-07" db="EMBL/GenBank/DDBJ databases">
        <title>Draft genome sequence of Agarivorans aestuarii strain ZMCS4, a CAZymes producing bacteria isolated from the marine brown algae Clodostephus spongiosus.</title>
        <authorList>
            <person name="Lorente B."/>
            <person name="Cabral C."/>
            <person name="Frias J."/>
            <person name="Faria J."/>
            <person name="Toubarro D."/>
        </authorList>
    </citation>
    <scope>NUCLEOTIDE SEQUENCE [LARGE SCALE GENOMIC DNA]</scope>
    <source>
        <strain evidence="11">ZMCS4</strain>
    </source>
</reference>
<keyword evidence="7" id="KW-0408">Iron</keyword>
<dbReference type="RefSeq" id="WP_329774490.1">
    <property type="nucleotide sequence ID" value="NZ_JAYDYW010000004.1"/>
</dbReference>
<evidence type="ECO:0000313" key="10">
    <source>
        <dbReference type="EMBL" id="MEE1673124.1"/>
    </source>
</evidence>
<protein>
    <recommendedName>
        <fullName evidence="2">catalase</fullName>
        <ecNumber evidence="2">1.11.1.6</ecNumber>
    </recommendedName>
</protein>
<feature type="domain" description="Catalase core" evidence="9">
    <location>
        <begin position="28"/>
        <end position="369"/>
    </location>
</feature>
<dbReference type="SUPFAM" id="SSF56634">
    <property type="entry name" value="Heme-dependent catalase-like"/>
    <property type="match status" value="1"/>
</dbReference>
<dbReference type="Proteomes" id="UP001310248">
    <property type="component" value="Unassembled WGS sequence"/>
</dbReference>
<evidence type="ECO:0000256" key="6">
    <source>
        <dbReference type="ARBA" id="ARBA00023002"/>
    </source>
</evidence>
<dbReference type="EMBL" id="JAYDYW010000004">
    <property type="protein sequence ID" value="MEE1673124.1"/>
    <property type="molecule type" value="Genomic_DNA"/>
</dbReference>
<evidence type="ECO:0000256" key="7">
    <source>
        <dbReference type="ARBA" id="ARBA00023004"/>
    </source>
</evidence>
<dbReference type="Pfam" id="PF00199">
    <property type="entry name" value="Catalase"/>
    <property type="match status" value="1"/>
</dbReference>
<dbReference type="InterPro" id="IPR020835">
    <property type="entry name" value="Catalase_sf"/>
</dbReference>
<dbReference type="PANTHER" id="PTHR11465:SF9">
    <property type="entry name" value="CATALASE"/>
    <property type="match status" value="1"/>
</dbReference>
<evidence type="ECO:0000313" key="11">
    <source>
        <dbReference type="Proteomes" id="UP001310248"/>
    </source>
</evidence>
<dbReference type="Gene3D" id="2.40.180.10">
    <property type="entry name" value="Catalase core domain"/>
    <property type="match status" value="1"/>
</dbReference>